<feature type="compositionally biased region" description="Basic residues" evidence="1">
    <location>
        <begin position="118"/>
        <end position="153"/>
    </location>
</feature>
<accession>A0A2P6TC34</accession>
<keyword evidence="3" id="KW-1185">Reference proteome</keyword>
<evidence type="ECO:0000313" key="2">
    <source>
        <dbReference type="EMBL" id="PRW20188.1"/>
    </source>
</evidence>
<feature type="region of interest" description="Disordered" evidence="1">
    <location>
        <begin position="55"/>
        <end position="195"/>
    </location>
</feature>
<evidence type="ECO:0000313" key="3">
    <source>
        <dbReference type="Proteomes" id="UP000239899"/>
    </source>
</evidence>
<reference evidence="2 3" key="1">
    <citation type="journal article" date="2018" name="Plant J.">
        <title>Genome sequences of Chlorella sorokiniana UTEX 1602 and Micractinium conductrix SAG 241.80: implications to maltose excretion by a green alga.</title>
        <authorList>
            <person name="Arriola M.B."/>
            <person name="Velmurugan N."/>
            <person name="Zhang Y."/>
            <person name="Plunkett M.H."/>
            <person name="Hondzo H."/>
            <person name="Barney B.M."/>
        </authorList>
    </citation>
    <scope>NUCLEOTIDE SEQUENCE [LARGE SCALE GENOMIC DNA]</scope>
    <source>
        <strain evidence="3">UTEX 1602</strain>
    </source>
</reference>
<gene>
    <name evidence="2" type="ORF">C2E21_9151</name>
</gene>
<feature type="compositionally biased region" description="Low complexity" evidence="1">
    <location>
        <begin position="156"/>
        <end position="177"/>
    </location>
</feature>
<name>A0A2P6TC34_CHLSO</name>
<dbReference type="AlphaFoldDB" id="A0A2P6TC34"/>
<dbReference type="PANTHER" id="PTHR36021:SF1">
    <property type="entry name" value="COREPRESSOR"/>
    <property type="match status" value="1"/>
</dbReference>
<dbReference type="OrthoDB" id="514689at2759"/>
<evidence type="ECO:0000256" key="1">
    <source>
        <dbReference type="SAM" id="MobiDB-lite"/>
    </source>
</evidence>
<dbReference type="PANTHER" id="PTHR36021">
    <property type="entry name" value="COREPRESSOR"/>
    <property type="match status" value="1"/>
</dbReference>
<dbReference type="EMBL" id="LHPG02000025">
    <property type="protein sequence ID" value="PRW20188.1"/>
    <property type="molecule type" value="Genomic_DNA"/>
</dbReference>
<feature type="compositionally biased region" description="Basic and acidic residues" evidence="1">
    <location>
        <begin position="56"/>
        <end position="74"/>
    </location>
</feature>
<comment type="caution">
    <text evidence="2">The sequence shown here is derived from an EMBL/GenBank/DDBJ whole genome shotgun (WGS) entry which is preliminary data.</text>
</comment>
<proteinExistence type="predicted"/>
<feature type="compositionally biased region" description="Basic and acidic residues" evidence="1">
    <location>
        <begin position="105"/>
        <end position="117"/>
    </location>
</feature>
<sequence>MGKNQTHKSMQMAKHASRGGGGGPEDVDTRYAGHDASFHTAEWHAARLAALTMERPSWDDWKKQQDEAAAREAAMEAANAQADREYKEALEAERARRLGYTKEGGVTKKKDKKSEKKKDKKERKKRKRSSKDKKKKHKRSSKDKRSKKKKRRHSSSDSSSSGSGSSSSSDSGSSSSDQDYGGMGSPVRLSKFLSM</sequence>
<organism evidence="2 3">
    <name type="scientific">Chlorella sorokiniana</name>
    <name type="common">Freshwater green alga</name>
    <dbReference type="NCBI Taxonomy" id="3076"/>
    <lineage>
        <taxon>Eukaryota</taxon>
        <taxon>Viridiplantae</taxon>
        <taxon>Chlorophyta</taxon>
        <taxon>core chlorophytes</taxon>
        <taxon>Trebouxiophyceae</taxon>
        <taxon>Chlorellales</taxon>
        <taxon>Chlorellaceae</taxon>
        <taxon>Chlorella clade</taxon>
        <taxon>Chlorella</taxon>
    </lineage>
</organism>
<dbReference type="STRING" id="3076.A0A2P6TC34"/>
<protein>
    <submittedName>
        <fullName evidence="2">Nonsense-mediated mRNA decay 2 isoform 2</fullName>
    </submittedName>
</protein>
<feature type="compositionally biased region" description="Basic and acidic residues" evidence="1">
    <location>
        <begin position="82"/>
        <end position="96"/>
    </location>
</feature>
<feature type="region of interest" description="Disordered" evidence="1">
    <location>
        <begin position="1"/>
        <end position="33"/>
    </location>
</feature>
<dbReference type="Proteomes" id="UP000239899">
    <property type="component" value="Unassembled WGS sequence"/>
</dbReference>